<evidence type="ECO:0000256" key="2">
    <source>
        <dbReference type="ARBA" id="ARBA00022737"/>
    </source>
</evidence>
<keyword evidence="7" id="KW-1185">Reference proteome</keyword>
<reference evidence="7" key="2">
    <citation type="journal article" date="2013" name="Genome Biol.">
        <title>Draft genome of the mountain pine beetle, Dendroctonus ponderosae Hopkins, a major forest pest.</title>
        <authorList>
            <person name="Keeling C.I."/>
            <person name="Yuen M.M."/>
            <person name="Liao N.Y."/>
            <person name="Docking T.R."/>
            <person name="Chan S.K."/>
            <person name="Taylor G.A."/>
            <person name="Palmquist D.L."/>
            <person name="Jackman S.D."/>
            <person name="Nguyen A."/>
            <person name="Li M."/>
            <person name="Henderson H."/>
            <person name="Janes J.K."/>
            <person name="Zhao Y."/>
            <person name="Pandoh P."/>
            <person name="Moore R."/>
            <person name="Sperling F.A."/>
            <person name="Huber D.P."/>
            <person name="Birol I."/>
            <person name="Jones S.J."/>
            <person name="Bohlmann J."/>
        </authorList>
    </citation>
    <scope>NUCLEOTIDE SEQUENCE</scope>
</reference>
<dbReference type="GO" id="GO:0005737">
    <property type="term" value="C:cytoplasm"/>
    <property type="evidence" value="ECO:0007669"/>
    <property type="project" value="TreeGrafter"/>
</dbReference>
<name>J3JYS2_DENPD</name>
<keyword evidence="4" id="KW-0472">Membrane</keyword>
<evidence type="ECO:0000313" key="6">
    <source>
        <dbReference type="EnsemblMetazoa" id="XP_019768483.1"/>
    </source>
</evidence>
<dbReference type="SMART" id="SM00369">
    <property type="entry name" value="LRR_TYP"/>
    <property type="match status" value="3"/>
</dbReference>
<keyword evidence="3" id="KW-0175">Coiled coil</keyword>
<dbReference type="InterPro" id="IPR032675">
    <property type="entry name" value="LRR_dom_sf"/>
</dbReference>
<evidence type="ECO:0000256" key="4">
    <source>
        <dbReference type="SAM" id="Phobius"/>
    </source>
</evidence>
<dbReference type="Pfam" id="PF13855">
    <property type="entry name" value="LRR_8"/>
    <property type="match status" value="1"/>
</dbReference>
<dbReference type="PANTHER" id="PTHR48051:SF1">
    <property type="entry name" value="RAS SUPPRESSOR PROTEIN 1"/>
    <property type="match status" value="1"/>
</dbReference>
<accession>J3JYS2</accession>
<dbReference type="PROSITE" id="PS51450">
    <property type="entry name" value="LRR"/>
    <property type="match status" value="2"/>
</dbReference>
<evidence type="ECO:0000256" key="1">
    <source>
        <dbReference type="ARBA" id="ARBA00022614"/>
    </source>
</evidence>
<keyword evidence="2" id="KW-0677">Repeat</keyword>
<evidence type="ECO:0000256" key="3">
    <source>
        <dbReference type="SAM" id="Coils"/>
    </source>
</evidence>
<gene>
    <name evidence="6" type="primary">109543295</name>
</gene>
<evidence type="ECO:0000313" key="5">
    <source>
        <dbReference type="EMBL" id="AEE63360.1"/>
    </source>
</evidence>
<dbReference type="PANTHER" id="PTHR48051">
    <property type="match status" value="1"/>
</dbReference>
<reference evidence="5" key="1">
    <citation type="journal article" date="2012" name="Insect Biochem. Mol. Biol.">
        <title>Transcriptome and full-length cDNA resources for the mountain pine beetle, Dendroctonus ponderosae Hopkins, a major insect pest of pine forests.</title>
        <authorList>
            <person name="Keeling C.I."/>
            <person name="Henderson H."/>
            <person name="Li M."/>
            <person name="Yuen M."/>
            <person name="Clark E.L."/>
            <person name="Fraser J.D."/>
            <person name="Huber D.P."/>
            <person name="Liao N.Y."/>
            <person name="Roderick Docking T."/>
            <person name="Birol I."/>
            <person name="Chan S.K."/>
            <person name="Taylor G.A."/>
            <person name="Palmquist D."/>
            <person name="Jones S.J."/>
            <person name="Bohlmann J."/>
        </authorList>
    </citation>
    <scope>NUCLEOTIDE SEQUENCE</scope>
    <source>
        <tissue evidence="5">Whole larvae</tissue>
    </source>
</reference>
<reference evidence="6" key="3">
    <citation type="submission" date="2024-08" db="UniProtKB">
        <authorList>
            <consortium name="EnsemblMetazoa"/>
        </authorList>
    </citation>
    <scope>IDENTIFICATION</scope>
</reference>
<dbReference type="Proteomes" id="UP000019118">
    <property type="component" value="Unassembled WGS sequence"/>
</dbReference>
<dbReference type="EMBL" id="BT128402">
    <property type="protein sequence ID" value="AEE63360.1"/>
    <property type="molecule type" value="mRNA"/>
</dbReference>
<feature type="coiled-coil region" evidence="3">
    <location>
        <begin position="149"/>
        <end position="186"/>
    </location>
</feature>
<dbReference type="SUPFAM" id="SSF52058">
    <property type="entry name" value="L domain-like"/>
    <property type="match status" value="1"/>
</dbReference>
<dbReference type="Pfam" id="PF00560">
    <property type="entry name" value="LRR_1"/>
    <property type="match status" value="1"/>
</dbReference>
<dbReference type="InterPro" id="IPR050216">
    <property type="entry name" value="LRR_domain-containing"/>
</dbReference>
<organism evidence="5">
    <name type="scientific">Dendroctonus ponderosae</name>
    <name type="common">Mountain pine beetle</name>
    <dbReference type="NCBI Taxonomy" id="77166"/>
    <lineage>
        <taxon>Eukaryota</taxon>
        <taxon>Metazoa</taxon>
        <taxon>Ecdysozoa</taxon>
        <taxon>Arthropoda</taxon>
        <taxon>Hexapoda</taxon>
        <taxon>Insecta</taxon>
        <taxon>Pterygota</taxon>
        <taxon>Neoptera</taxon>
        <taxon>Endopterygota</taxon>
        <taxon>Coleoptera</taxon>
        <taxon>Polyphaga</taxon>
        <taxon>Cucujiformia</taxon>
        <taxon>Curculionidae</taxon>
        <taxon>Scolytinae</taxon>
        <taxon>Dendroctonus</taxon>
    </lineage>
</organism>
<dbReference type="AlphaFoldDB" id="J3JYS2"/>
<dbReference type="InterPro" id="IPR003591">
    <property type="entry name" value="Leu-rich_rpt_typical-subtyp"/>
</dbReference>
<dbReference type="EnsemblMetazoa" id="XM_019912924.1">
    <property type="protein sequence ID" value="XP_019768483.1"/>
    <property type="gene ID" value="LOC109543295"/>
</dbReference>
<evidence type="ECO:0008006" key="8">
    <source>
        <dbReference type="Google" id="ProtNLM"/>
    </source>
</evidence>
<keyword evidence="4" id="KW-0812">Transmembrane</keyword>
<sequence length="324" mass="36557">MVQKVKINIKSRISDDQLDLSMSDLDEVPIKEIAALRKIHSLDLSNNRLTSLPSAFASLTFLTKLHLSENGLTELPEDFGSLCKLRYLDLYKNKLERLPLSFSQLVGLKFLDLKDNPLIPTIAKVAGPCVDNKGCQQCAKDVVHFFKQLEQEVESRKQVRQKLLEINQQEKQAEKKRLKKERQSKTAIKEVQVVKNSTAAEVPQLVPANSKKPLEPLAGSAKSPLFSWFVYSIFLLLVLLWFLFSWRVSLAQSLAPKIGEVYENLLDQLPSNYRALAQSFGDSIIALQVGTRNISRQCADVVYNSEIVQTVLIKVYNLIGKNTS</sequence>
<dbReference type="Gene3D" id="3.80.10.10">
    <property type="entry name" value="Ribonuclease Inhibitor"/>
    <property type="match status" value="1"/>
</dbReference>
<feature type="transmembrane region" description="Helical" evidence="4">
    <location>
        <begin position="225"/>
        <end position="244"/>
    </location>
</feature>
<dbReference type="OrthoDB" id="1394818at2759"/>
<keyword evidence="1" id="KW-0433">Leucine-rich repeat</keyword>
<keyword evidence="4" id="KW-1133">Transmembrane helix</keyword>
<dbReference type="KEGG" id="dpa:109543295"/>
<dbReference type="InterPro" id="IPR001611">
    <property type="entry name" value="Leu-rich_rpt"/>
</dbReference>
<evidence type="ECO:0000313" key="7">
    <source>
        <dbReference type="Proteomes" id="UP000019118"/>
    </source>
</evidence>
<protein>
    <recommendedName>
        <fullName evidence="8">Leucine-rich repeat-containing protein 59</fullName>
    </recommendedName>
</protein>
<proteinExistence type="evidence at transcript level"/>